<dbReference type="InterPro" id="IPR042178">
    <property type="entry name" value="Serpin_sf_1"/>
</dbReference>
<accession>A0A895YIE5</accession>
<dbReference type="CDD" id="cd19588">
    <property type="entry name" value="serpin_miropin-like"/>
    <property type="match status" value="1"/>
</dbReference>
<dbReference type="PANTHER" id="PTHR11461:SF211">
    <property type="entry name" value="GH10112P-RELATED"/>
    <property type="match status" value="1"/>
</dbReference>
<sequence>MGTRRMPAVLLAGVLLIAGCGGGPGSTADQPPEPAPSPAGLLTDLAAADEAAVASAVNGFGFDLFRAVAVPDENTVTSPLSAAVLLSMVLAGAEGETAAELAQVLRLADTRDVRMGELLGRLAETDEVLLETANGLWADPELPLHDDYLGFVRDTFNATATQADLGAPATAEAIDDWVADQTQGRIDGLAAELGLPDPDAPLVLLNTVYFLGEWETEFDPEQTGPRPFRVPGDETVEVPTMQLAGAEFGYAARAGYEVLRLPYGADGRYGMEIFLPAPATPLSDLVGDLDQDEWREAVTSLAPRTVDLLALPRFQLEWGAPLDDALVEMGLASAFTPYQADFSGMSPAELYLATVVQKTFIQVDEAGTEAAAATGGSMGVTAAEPELRFEVDRPFAVTISDQQTGTILFLGAVTDPRG</sequence>
<gene>
    <name evidence="3" type="ORF">JQS43_05460</name>
</gene>
<dbReference type="PANTHER" id="PTHR11461">
    <property type="entry name" value="SERINE PROTEASE INHIBITOR, SERPIN"/>
    <property type="match status" value="1"/>
</dbReference>
<feature type="domain" description="Serpin" evidence="2">
    <location>
        <begin position="62"/>
        <end position="416"/>
    </location>
</feature>
<reference evidence="3" key="1">
    <citation type="submission" date="2021-02" db="EMBL/GenBank/DDBJ databases">
        <title>Natrosporangium hydrolyticum gen. nov., sp. nov, a haloalkaliphilic actinobacterium from a soda solonchak soil.</title>
        <authorList>
            <person name="Sorokin D.Y."/>
            <person name="Khijniak T.V."/>
            <person name="Zakharycheva A.P."/>
            <person name="Boueva O.V."/>
            <person name="Ariskina E.V."/>
            <person name="Hahnke R.L."/>
            <person name="Bunk B."/>
            <person name="Sproer C."/>
            <person name="Schumann P."/>
            <person name="Evtushenko L.I."/>
            <person name="Kublanov I.V."/>
        </authorList>
    </citation>
    <scope>NUCLEOTIDE SEQUENCE</scope>
    <source>
        <strain evidence="3">DSM 106523</strain>
    </source>
</reference>
<dbReference type="SUPFAM" id="SSF56574">
    <property type="entry name" value="Serpins"/>
    <property type="match status" value="1"/>
</dbReference>
<evidence type="ECO:0000256" key="1">
    <source>
        <dbReference type="RuleBase" id="RU000411"/>
    </source>
</evidence>
<dbReference type="GO" id="GO:0004867">
    <property type="term" value="F:serine-type endopeptidase inhibitor activity"/>
    <property type="evidence" value="ECO:0007669"/>
    <property type="project" value="InterPro"/>
</dbReference>
<evidence type="ECO:0000313" key="4">
    <source>
        <dbReference type="Proteomes" id="UP000662857"/>
    </source>
</evidence>
<keyword evidence="4" id="KW-1185">Reference proteome</keyword>
<evidence type="ECO:0000259" key="2">
    <source>
        <dbReference type="SMART" id="SM00093"/>
    </source>
</evidence>
<evidence type="ECO:0000313" key="3">
    <source>
        <dbReference type="EMBL" id="QSB15785.1"/>
    </source>
</evidence>
<dbReference type="InterPro" id="IPR023796">
    <property type="entry name" value="Serpin_dom"/>
</dbReference>
<dbReference type="Gene3D" id="2.30.39.10">
    <property type="entry name" value="Alpha-1-antitrypsin, domain 1"/>
    <property type="match status" value="1"/>
</dbReference>
<dbReference type="PROSITE" id="PS51257">
    <property type="entry name" value="PROKAR_LIPOPROTEIN"/>
    <property type="match status" value="1"/>
</dbReference>
<dbReference type="InterPro" id="IPR000215">
    <property type="entry name" value="Serpin_fam"/>
</dbReference>
<protein>
    <submittedName>
        <fullName evidence="3">Serpin family protein</fullName>
    </submittedName>
</protein>
<name>A0A895YIE5_9ACTN</name>
<dbReference type="Gene3D" id="3.30.497.10">
    <property type="entry name" value="Antithrombin, subunit I, domain 2"/>
    <property type="match status" value="1"/>
</dbReference>
<dbReference type="Pfam" id="PF00079">
    <property type="entry name" value="Serpin"/>
    <property type="match status" value="1"/>
</dbReference>
<dbReference type="KEGG" id="nhy:JQS43_05460"/>
<dbReference type="AlphaFoldDB" id="A0A895YIE5"/>
<proteinExistence type="inferred from homology"/>
<comment type="similarity">
    <text evidence="1">Belongs to the serpin family.</text>
</comment>
<dbReference type="RefSeq" id="WP_239677973.1">
    <property type="nucleotide sequence ID" value="NZ_CP070499.1"/>
</dbReference>
<dbReference type="InterPro" id="IPR036186">
    <property type="entry name" value="Serpin_sf"/>
</dbReference>
<dbReference type="InterPro" id="IPR042185">
    <property type="entry name" value="Serpin_sf_2"/>
</dbReference>
<organism evidence="3 4">
    <name type="scientific">Natronosporangium hydrolyticum</name>
    <dbReference type="NCBI Taxonomy" id="2811111"/>
    <lineage>
        <taxon>Bacteria</taxon>
        <taxon>Bacillati</taxon>
        <taxon>Actinomycetota</taxon>
        <taxon>Actinomycetes</taxon>
        <taxon>Micromonosporales</taxon>
        <taxon>Micromonosporaceae</taxon>
        <taxon>Natronosporangium</taxon>
    </lineage>
</organism>
<dbReference type="SMART" id="SM00093">
    <property type="entry name" value="SERPIN"/>
    <property type="match status" value="1"/>
</dbReference>
<dbReference type="GO" id="GO:0005615">
    <property type="term" value="C:extracellular space"/>
    <property type="evidence" value="ECO:0007669"/>
    <property type="project" value="InterPro"/>
</dbReference>
<dbReference type="Proteomes" id="UP000662857">
    <property type="component" value="Chromosome"/>
</dbReference>
<dbReference type="EMBL" id="CP070499">
    <property type="protein sequence ID" value="QSB15785.1"/>
    <property type="molecule type" value="Genomic_DNA"/>
</dbReference>